<evidence type="ECO:0000256" key="1">
    <source>
        <dbReference type="SAM" id="MobiDB-lite"/>
    </source>
</evidence>
<dbReference type="EMBL" id="JABBWE010000113">
    <property type="protein sequence ID" value="KAG1785300.1"/>
    <property type="molecule type" value="Genomic_DNA"/>
</dbReference>
<feature type="compositionally biased region" description="Acidic residues" evidence="1">
    <location>
        <begin position="178"/>
        <end position="189"/>
    </location>
</feature>
<keyword evidence="3" id="KW-1185">Reference proteome</keyword>
<dbReference type="AlphaFoldDB" id="A0A9P7ABW9"/>
<dbReference type="RefSeq" id="XP_041152783.1">
    <property type="nucleotide sequence ID" value="XM_041307823.1"/>
</dbReference>
<feature type="region of interest" description="Disordered" evidence="1">
    <location>
        <begin position="178"/>
        <end position="199"/>
    </location>
</feature>
<protein>
    <submittedName>
        <fullName evidence="2">Uncharacterized protein</fullName>
    </submittedName>
</protein>
<evidence type="ECO:0000313" key="3">
    <source>
        <dbReference type="Proteomes" id="UP000719766"/>
    </source>
</evidence>
<organism evidence="2 3">
    <name type="scientific">Suillus plorans</name>
    <dbReference type="NCBI Taxonomy" id="116603"/>
    <lineage>
        <taxon>Eukaryota</taxon>
        <taxon>Fungi</taxon>
        <taxon>Dikarya</taxon>
        <taxon>Basidiomycota</taxon>
        <taxon>Agaricomycotina</taxon>
        <taxon>Agaricomycetes</taxon>
        <taxon>Agaricomycetidae</taxon>
        <taxon>Boletales</taxon>
        <taxon>Suillineae</taxon>
        <taxon>Suillaceae</taxon>
        <taxon>Suillus</taxon>
    </lineage>
</organism>
<accession>A0A9P7ABW9</accession>
<gene>
    <name evidence="2" type="ORF">HD556DRAFT_1450808</name>
</gene>
<dbReference type="GeneID" id="64601587"/>
<evidence type="ECO:0000313" key="2">
    <source>
        <dbReference type="EMBL" id="KAG1785300.1"/>
    </source>
</evidence>
<dbReference type="OrthoDB" id="2656405at2759"/>
<proteinExistence type="predicted"/>
<dbReference type="Proteomes" id="UP000719766">
    <property type="component" value="Unassembled WGS sequence"/>
</dbReference>
<comment type="caution">
    <text evidence="2">The sequence shown here is derived from an EMBL/GenBank/DDBJ whole genome shotgun (WGS) entry which is preliminary data.</text>
</comment>
<sequence>MTSYSGLRHFKKGISKRKQWTGADYRELQRVFLGVIAGAVDNKVLMAVRGVLDFIYYVQYHTHTDDTLAHMHAALTSLHASKHIFVDLGVREHFNIPKIHSMIHYIDAIRFLGTADGFNTELPERLHIDFAKWAYCASNRRDYIMQMTTWLQRQESIHIQDAYIRWWVSHHPINQEWQDSDASDSDSDSDGAGPGLFENRIDLPSQVQRFTMVTGSHGYFVPRTCPFPNSTIQRLLTDHNASLFIPALEEFLQIHVPSWSCRKLTPQDQVDVYKYLKIVSPARPHINNQKCLFKVRASPVIPASDMRRPPAPAHFDSVLVIEDGNEYTGEGISSLRVGEVRVVFKLPSRLGNFPCPLAYIHWFRPLQTFDENLHSFRLSKSSCQRGPNALVVPVHQVLCPCHLIPRIGRESDVREDFYLNRYIDLELFDHLSVS</sequence>
<name>A0A9P7ABW9_9AGAM</name>
<reference evidence="2" key="1">
    <citation type="journal article" date="2020" name="New Phytol.">
        <title>Comparative genomics reveals dynamic genome evolution in host specialist ectomycorrhizal fungi.</title>
        <authorList>
            <person name="Lofgren L.A."/>
            <person name="Nguyen N.H."/>
            <person name="Vilgalys R."/>
            <person name="Ruytinx J."/>
            <person name="Liao H.L."/>
            <person name="Branco S."/>
            <person name="Kuo A."/>
            <person name="LaButti K."/>
            <person name="Lipzen A."/>
            <person name="Andreopoulos W."/>
            <person name="Pangilinan J."/>
            <person name="Riley R."/>
            <person name="Hundley H."/>
            <person name="Na H."/>
            <person name="Barry K."/>
            <person name="Grigoriev I.V."/>
            <person name="Stajich J.E."/>
            <person name="Kennedy P.G."/>
        </authorList>
    </citation>
    <scope>NUCLEOTIDE SEQUENCE</scope>
    <source>
        <strain evidence="2">S12</strain>
    </source>
</reference>